<feature type="region of interest" description="Disordered" evidence="1">
    <location>
        <begin position="32"/>
        <end position="89"/>
    </location>
</feature>
<feature type="domain" description="Consortin C-terminal" evidence="2">
    <location>
        <begin position="594"/>
        <end position="704"/>
    </location>
</feature>
<reference evidence="4" key="1">
    <citation type="submission" date="2025-08" db="UniProtKB">
        <authorList>
            <consortium name="Ensembl"/>
        </authorList>
    </citation>
    <scope>IDENTIFICATION</scope>
</reference>
<dbReference type="CTD" id="163882"/>
<dbReference type="GO" id="GO:0071253">
    <property type="term" value="F:connexin binding"/>
    <property type="evidence" value="ECO:0007669"/>
    <property type="project" value="InterPro"/>
</dbReference>
<protein>
    <submittedName>
        <fullName evidence="4">Consortin, connexin sorting protein</fullName>
    </submittedName>
</protein>
<feature type="compositionally biased region" description="Polar residues" evidence="1">
    <location>
        <begin position="64"/>
        <end position="79"/>
    </location>
</feature>
<dbReference type="GO" id="GO:0030133">
    <property type="term" value="C:transport vesicle"/>
    <property type="evidence" value="ECO:0007669"/>
    <property type="project" value="TreeGrafter"/>
</dbReference>
<dbReference type="InterPro" id="IPR028129">
    <property type="entry name" value="Consortin_C"/>
</dbReference>
<dbReference type="GO" id="GO:0005886">
    <property type="term" value="C:plasma membrane"/>
    <property type="evidence" value="ECO:0007669"/>
    <property type="project" value="TreeGrafter"/>
</dbReference>
<dbReference type="RefSeq" id="XP_044275237.1">
    <property type="nucleotide sequence ID" value="XM_044419302.1"/>
</dbReference>
<evidence type="ECO:0000313" key="4">
    <source>
        <dbReference type="Ensembl" id="ENSVKKP00000008189.1"/>
    </source>
</evidence>
<dbReference type="InterPro" id="IPR054132">
    <property type="entry name" value="Consortin_N"/>
</dbReference>
<dbReference type="RefSeq" id="XP_044275246.1">
    <property type="nucleotide sequence ID" value="XM_044419311.1"/>
</dbReference>
<dbReference type="KEGG" id="vko:123017752"/>
<evidence type="ECO:0000313" key="5">
    <source>
        <dbReference type="Proteomes" id="UP000694545"/>
    </source>
</evidence>
<dbReference type="AlphaFoldDB" id="A0A8D2JDU0"/>
<dbReference type="Proteomes" id="UP000694545">
    <property type="component" value="Unplaced"/>
</dbReference>
<dbReference type="GeneID" id="123017752"/>
<dbReference type="InterPro" id="IPR042318">
    <property type="entry name" value="Consortin"/>
</dbReference>
<feature type="compositionally biased region" description="Basic and acidic residues" evidence="1">
    <location>
        <begin position="346"/>
        <end position="355"/>
    </location>
</feature>
<proteinExistence type="predicted"/>
<gene>
    <name evidence="4" type="primary">CNST</name>
</gene>
<feature type="compositionally biased region" description="Polar residues" evidence="1">
    <location>
        <begin position="487"/>
        <end position="503"/>
    </location>
</feature>
<dbReference type="Pfam" id="PF15281">
    <property type="entry name" value="Consortin_C"/>
    <property type="match status" value="1"/>
</dbReference>
<feature type="region of interest" description="Disordered" evidence="1">
    <location>
        <begin position="469"/>
        <end position="507"/>
    </location>
</feature>
<evidence type="ECO:0000259" key="3">
    <source>
        <dbReference type="Pfam" id="PF22883"/>
    </source>
</evidence>
<dbReference type="GO" id="GO:0042998">
    <property type="term" value="P:positive regulation of Golgi to plasma membrane protein transport"/>
    <property type="evidence" value="ECO:0007669"/>
    <property type="project" value="InterPro"/>
</dbReference>
<name>A0A8D2JDU0_VARKO</name>
<evidence type="ECO:0000259" key="2">
    <source>
        <dbReference type="Pfam" id="PF15281"/>
    </source>
</evidence>
<dbReference type="Ensembl" id="ENSVKKT00000008402.1">
    <property type="protein sequence ID" value="ENSVKKP00000008189.1"/>
    <property type="gene ID" value="ENSVKKG00000005833.1"/>
</dbReference>
<evidence type="ECO:0000256" key="1">
    <source>
        <dbReference type="SAM" id="MobiDB-lite"/>
    </source>
</evidence>
<dbReference type="OMA" id="AKFCTTH"/>
<sequence length="706" mass="78533">MDDGESPTDDLQLNLQDLLHTDGHLAKIKTCLASSPDENENQLNGSKPNALKSSDDTMGRVEQDSINNNEDSGDYTSCCQEDESDKPSTSFTTDAMLILEKCASEKKSSMKIKGSSGKDFSTAKREKTDIKTTVCTQGEDGDKTNANCPQKDSNQTLQALFSHLQEEFDQLNSRVLPICLHQMAETYFHDGEYEKAMKFIQLERLYHEQLLANLSSIQQQWEKKWKATASNEAPDLKNSSKGLNNEELSKLAELCTMHQEPLTSRSKLISKEKSLRHESFIRLIVSEDLKERGAAAGYDSDLRNNPGFGPEKEYHLKKSQRSESFQPESYHTLKEKASLQLTVGKDRMEEERCSDESTLELPTQSTGTLGTPCSGCLSSRDASKDDSLQQKGQFSEDVAKIEATVEVFTAKSSTQLMVDTLILTDADYIPPDLISSDENVQSGRNFLRSKHCSGSVAISGSLLGSSILSQQQQQQPNYGNGRKSVQDKTSGVSGNVQSESNVSEEARDAYKRIQEEAAVLEEECESEEPEDFFVQFLKESIKGREESLKFLESQGHSESLPTEQALYSSLESYSLDESFSSLDELAKRIEIAETIPAEGLVSILKKRDDSEGKTLAQIQQKQSKRRVRFQEMEDTLDQEEVGGGSCVLLILLCIATVFLSIGGTALYCTLGDAESPVCTDFSANVDFYYTRILQGIEELKHWISFS</sequence>
<feature type="domain" description="Consortin N-terminal" evidence="3">
    <location>
        <begin position="173"/>
        <end position="223"/>
    </location>
</feature>
<feature type="compositionally biased region" description="Basic and acidic residues" evidence="1">
    <location>
        <begin position="53"/>
        <end position="63"/>
    </location>
</feature>
<dbReference type="Pfam" id="PF22883">
    <property type="entry name" value="Consortin_N"/>
    <property type="match status" value="1"/>
</dbReference>
<dbReference type="PANTHER" id="PTHR28581">
    <property type="entry name" value="CONSORTIN"/>
    <property type="match status" value="1"/>
</dbReference>
<reference evidence="4" key="2">
    <citation type="submission" date="2025-09" db="UniProtKB">
        <authorList>
            <consortium name="Ensembl"/>
        </authorList>
    </citation>
    <scope>IDENTIFICATION</scope>
</reference>
<feature type="region of interest" description="Disordered" evidence="1">
    <location>
        <begin position="346"/>
        <end position="390"/>
    </location>
</feature>
<dbReference type="OrthoDB" id="9894200at2759"/>
<keyword evidence="5" id="KW-1185">Reference proteome</keyword>
<dbReference type="RefSeq" id="XP_044275256.1">
    <property type="nucleotide sequence ID" value="XM_044419321.1"/>
</dbReference>
<dbReference type="PANTHER" id="PTHR28581:SF1">
    <property type="entry name" value="CONSORTIN"/>
    <property type="match status" value="1"/>
</dbReference>
<dbReference type="GO" id="GO:0005802">
    <property type="term" value="C:trans-Golgi network"/>
    <property type="evidence" value="ECO:0007669"/>
    <property type="project" value="InterPro"/>
</dbReference>
<accession>A0A8D2JDU0</accession>
<organism evidence="4 5">
    <name type="scientific">Varanus komodoensis</name>
    <name type="common">Komodo dragon</name>
    <dbReference type="NCBI Taxonomy" id="61221"/>
    <lineage>
        <taxon>Eukaryota</taxon>
        <taxon>Metazoa</taxon>
        <taxon>Chordata</taxon>
        <taxon>Craniata</taxon>
        <taxon>Vertebrata</taxon>
        <taxon>Euteleostomi</taxon>
        <taxon>Lepidosauria</taxon>
        <taxon>Squamata</taxon>
        <taxon>Bifurcata</taxon>
        <taxon>Unidentata</taxon>
        <taxon>Episquamata</taxon>
        <taxon>Toxicofera</taxon>
        <taxon>Anguimorpha</taxon>
        <taxon>Paleoanguimorpha</taxon>
        <taxon>Varanoidea</taxon>
        <taxon>Varanidae</taxon>
        <taxon>Varanus</taxon>
    </lineage>
</organism>
<dbReference type="RefSeq" id="XP_044275226.1">
    <property type="nucleotide sequence ID" value="XM_044419291.1"/>
</dbReference>
<feature type="compositionally biased region" description="Polar residues" evidence="1">
    <location>
        <begin position="360"/>
        <end position="371"/>
    </location>
</feature>